<evidence type="ECO:0000313" key="2">
    <source>
        <dbReference type="Proteomes" id="UP000030641"/>
    </source>
</evidence>
<dbReference type="OrthoDB" id="2112446at2759"/>
<keyword evidence="2" id="KW-1185">Reference proteome</keyword>
<protein>
    <submittedName>
        <fullName evidence="1">Uncharacterized protein</fullName>
    </submittedName>
</protein>
<name>A0A074Y7Q0_AURSE</name>
<dbReference type="HOGENOM" id="CLU_2855752_0_0_1"/>
<sequence length="65" mass="7137">MKNLPNYLLLTVYKSQEAARGAGLIMDKCSRGDGTVMGQNNAWASRCLSIMILGEKSLYGLTRNI</sequence>
<organism evidence="1 2">
    <name type="scientific">Aureobasidium subglaciale (strain EXF-2481)</name>
    <name type="common">Aureobasidium pullulans var. subglaciale</name>
    <dbReference type="NCBI Taxonomy" id="1043005"/>
    <lineage>
        <taxon>Eukaryota</taxon>
        <taxon>Fungi</taxon>
        <taxon>Dikarya</taxon>
        <taxon>Ascomycota</taxon>
        <taxon>Pezizomycotina</taxon>
        <taxon>Dothideomycetes</taxon>
        <taxon>Dothideomycetidae</taxon>
        <taxon>Dothideales</taxon>
        <taxon>Saccotheciaceae</taxon>
        <taxon>Aureobasidium</taxon>
    </lineage>
</organism>
<dbReference type="AlphaFoldDB" id="A0A074Y7Q0"/>
<gene>
    <name evidence="1" type="ORF">AUEXF2481DRAFT_41455</name>
</gene>
<accession>A0A074Y7Q0</accession>
<dbReference type="GeneID" id="25366874"/>
<dbReference type="EMBL" id="KL584764">
    <property type="protein sequence ID" value="KEQ93715.1"/>
    <property type="molecule type" value="Genomic_DNA"/>
</dbReference>
<dbReference type="Proteomes" id="UP000030641">
    <property type="component" value="Unassembled WGS sequence"/>
</dbReference>
<proteinExistence type="predicted"/>
<dbReference type="RefSeq" id="XP_013342313.1">
    <property type="nucleotide sequence ID" value="XM_013486859.1"/>
</dbReference>
<dbReference type="STRING" id="1043005.A0A074Y7Q0"/>
<reference evidence="1 2" key="1">
    <citation type="journal article" date="2014" name="BMC Genomics">
        <title>Genome sequencing of four Aureobasidium pullulans varieties: biotechnological potential, stress tolerance, and description of new species.</title>
        <authorList>
            <person name="Gostin Ar C."/>
            <person name="Ohm R.A."/>
            <person name="Kogej T."/>
            <person name="Sonjak S."/>
            <person name="Turk M."/>
            <person name="Zajc J."/>
            <person name="Zalar P."/>
            <person name="Grube M."/>
            <person name="Sun H."/>
            <person name="Han J."/>
            <person name="Sharma A."/>
            <person name="Chiniquy J."/>
            <person name="Ngan C.Y."/>
            <person name="Lipzen A."/>
            <person name="Barry K."/>
            <person name="Grigoriev I.V."/>
            <person name="Gunde-Cimerman N."/>
        </authorList>
    </citation>
    <scope>NUCLEOTIDE SEQUENCE [LARGE SCALE GENOMIC DNA]</scope>
    <source>
        <strain evidence="1 2">EXF-2481</strain>
    </source>
</reference>
<evidence type="ECO:0000313" key="1">
    <source>
        <dbReference type="EMBL" id="KEQ93715.1"/>
    </source>
</evidence>
<dbReference type="InParanoid" id="A0A074Y7Q0"/>
<feature type="non-terminal residue" evidence="1">
    <location>
        <position position="65"/>
    </location>
</feature>